<evidence type="ECO:0000313" key="2">
    <source>
        <dbReference type="EMBL" id="PWE53753.1"/>
    </source>
</evidence>
<sequence length="133" mass="14249">MKTMGIAYAGTLISFLLIDALWLGLVARSFYQRQLGDMMLPSPNFGVAAAFYLFFAIAIVVLAVRPGLEAGSIWTAVGYAAVLGLAAYGTYDMTNLSTLKNWPVPMTIADLIWGTVLTSVASACGYTATRYFG</sequence>
<feature type="transmembrane region" description="Helical" evidence="1">
    <location>
        <begin position="45"/>
        <end position="64"/>
    </location>
</feature>
<dbReference type="OrthoDB" id="166547at2"/>
<organism evidence="2 3">
    <name type="scientific">Metarhizobium album</name>
    <dbReference type="NCBI Taxonomy" id="2182425"/>
    <lineage>
        <taxon>Bacteria</taxon>
        <taxon>Pseudomonadati</taxon>
        <taxon>Pseudomonadota</taxon>
        <taxon>Alphaproteobacteria</taxon>
        <taxon>Hyphomicrobiales</taxon>
        <taxon>Rhizobiaceae</taxon>
        <taxon>Metarhizobium</taxon>
    </lineage>
</organism>
<dbReference type="InterPro" id="IPR018687">
    <property type="entry name" value="DUF2177_membr"/>
</dbReference>
<feature type="transmembrane region" description="Helical" evidence="1">
    <location>
        <begin position="111"/>
        <end position="132"/>
    </location>
</feature>
<evidence type="ECO:0000256" key="1">
    <source>
        <dbReference type="SAM" id="Phobius"/>
    </source>
</evidence>
<gene>
    <name evidence="2" type="ORF">DEM27_24785</name>
</gene>
<keyword evidence="1" id="KW-1133">Transmembrane helix</keyword>
<name>A0A2U2DKD6_9HYPH</name>
<evidence type="ECO:0000313" key="3">
    <source>
        <dbReference type="Proteomes" id="UP000245252"/>
    </source>
</evidence>
<dbReference type="AlphaFoldDB" id="A0A2U2DKD6"/>
<keyword evidence="3" id="KW-1185">Reference proteome</keyword>
<feature type="transmembrane region" description="Helical" evidence="1">
    <location>
        <begin position="7"/>
        <end position="25"/>
    </location>
</feature>
<keyword evidence="1" id="KW-0472">Membrane</keyword>
<dbReference type="EMBL" id="QFBC01000014">
    <property type="protein sequence ID" value="PWE53753.1"/>
    <property type="molecule type" value="Genomic_DNA"/>
</dbReference>
<dbReference type="Pfam" id="PF09945">
    <property type="entry name" value="DUF2177"/>
    <property type="match status" value="1"/>
</dbReference>
<accession>A0A2U2DKD6</accession>
<proteinExistence type="predicted"/>
<reference evidence="2 3" key="1">
    <citation type="submission" date="2018-05" db="EMBL/GenBank/DDBJ databases">
        <title>The draft genome of strain NS-104.</title>
        <authorList>
            <person name="Hang P."/>
            <person name="Jiang J."/>
        </authorList>
    </citation>
    <scope>NUCLEOTIDE SEQUENCE [LARGE SCALE GENOMIC DNA]</scope>
    <source>
        <strain evidence="2 3">NS-104</strain>
    </source>
</reference>
<dbReference type="RefSeq" id="WP_109460922.1">
    <property type="nucleotide sequence ID" value="NZ_QFBC01000014.1"/>
</dbReference>
<comment type="caution">
    <text evidence="2">The sequence shown here is derived from an EMBL/GenBank/DDBJ whole genome shotgun (WGS) entry which is preliminary data.</text>
</comment>
<protein>
    <submittedName>
        <fullName evidence="2">DUF2177 domain-containing protein</fullName>
    </submittedName>
</protein>
<feature type="transmembrane region" description="Helical" evidence="1">
    <location>
        <begin position="71"/>
        <end position="91"/>
    </location>
</feature>
<keyword evidence="1" id="KW-0812">Transmembrane</keyword>
<dbReference type="Proteomes" id="UP000245252">
    <property type="component" value="Unassembled WGS sequence"/>
</dbReference>